<proteinExistence type="predicted"/>
<dbReference type="Proteomes" id="UP000054560">
    <property type="component" value="Unassembled WGS sequence"/>
</dbReference>
<protein>
    <submittedName>
        <fullName evidence="2">Uncharacterized protein</fullName>
    </submittedName>
</protein>
<reference evidence="2 3" key="1">
    <citation type="submission" date="2011-02" db="EMBL/GenBank/DDBJ databases">
        <title>The Genome Sequence of Sphaeroforma arctica JP610.</title>
        <authorList>
            <consortium name="The Broad Institute Genome Sequencing Platform"/>
            <person name="Russ C."/>
            <person name="Cuomo C."/>
            <person name="Young S.K."/>
            <person name="Zeng Q."/>
            <person name="Gargeya S."/>
            <person name="Alvarado L."/>
            <person name="Berlin A."/>
            <person name="Chapman S.B."/>
            <person name="Chen Z."/>
            <person name="Freedman E."/>
            <person name="Gellesch M."/>
            <person name="Goldberg J."/>
            <person name="Griggs A."/>
            <person name="Gujja S."/>
            <person name="Heilman E."/>
            <person name="Heiman D."/>
            <person name="Howarth C."/>
            <person name="Mehta T."/>
            <person name="Neiman D."/>
            <person name="Pearson M."/>
            <person name="Roberts A."/>
            <person name="Saif S."/>
            <person name="Shea T."/>
            <person name="Shenoy N."/>
            <person name="Sisk P."/>
            <person name="Stolte C."/>
            <person name="Sykes S."/>
            <person name="White J."/>
            <person name="Yandava C."/>
            <person name="Burger G."/>
            <person name="Gray M.W."/>
            <person name="Holland P.W.H."/>
            <person name="King N."/>
            <person name="Lang F.B.F."/>
            <person name="Roger A.J."/>
            <person name="Ruiz-Trillo I."/>
            <person name="Haas B."/>
            <person name="Nusbaum C."/>
            <person name="Birren B."/>
        </authorList>
    </citation>
    <scope>NUCLEOTIDE SEQUENCE [LARGE SCALE GENOMIC DNA]</scope>
    <source>
        <strain evidence="2 3">JP610</strain>
    </source>
</reference>
<evidence type="ECO:0000256" key="1">
    <source>
        <dbReference type="SAM" id="MobiDB-lite"/>
    </source>
</evidence>
<organism evidence="2 3">
    <name type="scientific">Sphaeroforma arctica JP610</name>
    <dbReference type="NCBI Taxonomy" id="667725"/>
    <lineage>
        <taxon>Eukaryota</taxon>
        <taxon>Ichthyosporea</taxon>
        <taxon>Ichthyophonida</taxon>
        <taxon>Sphaeroforma</taxon>
    </lineage>
</organism>
<dbReference type="EMBL" id="KQ242363">
    <property type="protein sequence ID" value="KNC79114.1"/>
    <property type="molecule type" value="Genomic_DNA"/>
</dbReference>
<evidence type="ECO:0000313" key="3">
    <source>
        <dbReference type="Proteomes" id="UP000054560"/>
    </source>
</evidence>
<dbReference type="RefSeq" id="XP_014153016.1">
    <property type="nucleotide sequence ID" value="XM_014297541.1"/>
</dbReference>
<feature type="region of interest" description="Disordered" evidence="1">
    <location>
        <begin position="1"/>
        <end position="21"/>
    </location>
</feature>
<name>A0A0L0FR04_9EUKA</name>
<gene>
    <name evidence="2" type="ORF">SARC_08481</name>
</gene>
<keyword evidence="3" id="KW-1185">Reference proteome</keyword>
<evidence type="ECO:0000313" key="2">
    <source>
        <dbReference type="EMBL" id="KNC79114.1"/>
    </source>
</evidence>
<accession>A0A0L0FR04</accession>
<dbReference type="AlphaFoldDB" id="A0A0L0FR04"/>
<dbReference type="GeneID" id="25908985"/>
<sequence>MPVTRAETARRVSSNDTPPQLFDRELASDRSMLQQLIVSGEFDPFEMIPTSQNIQSMGIQEDMVPRCLHLYESGVVFGEEVCPKTSICLADILSVIPQTTRVPNAVQYFIHFIKSWDLAHCVHIIIARSLLDENAGVPISFKINELELF</sequence>